<comment type="similarity">
    <text evidence="1 4">Belongs to the ketopantoate reductase family.</text>
</comment>
<dbReference type="InterPro" id="IPR013332">
    <property type="entry name" value="KPR_N"/>
</dbReference>
<evidence type="ECO:0000256" key="2">
    <source>
        <dbReference type="ARBA" id="ARBA00022857"/>
    </source>
</evidence>
<dbReference type="EC" id="1.1.1.169" evidence="4"/>
<keyword evidence="4" id="KW-0566">Pantothenate biosynthesis</keyword>
<dbReference type="KEGG" id="aarc:G127AT_09430"/>
<comment type="catalytic activity">
    <reaction evidence="4">
        <text>(R)-pantoate + NADP(+) = 2-dehydropantoate + NADPH + H(+)</text>
        <dbReference type="Rhea" id="RHEA:16233"/>
        <dbReference type="ChEBI" id="CHEBI:11561"/>
        <dbReference type="ChEBI" id="CHEBI:15378"/>
        <dbReference type="ChEBI" id="CHEBI:15980"/>
        <dbReference type="ChEBI" id="CHEBI:57783"/>
        <dbReference type="ChEBI" id="CHEBI:58349"/>
        <dbReference type="EC" id="1.1.1.169"/>
    </reaction>
</comment>
<comment type="function">
    <text evidence="4">Catalyzes the NADPH-dependent reduction of ketopantoate into pantoic acid.</text>
</comment>
<dbReference type="SUPFAM" id="SSF51735">
    <property type="entry name" value="NAD(P)-binding Rossmann-fold domains"/>
    <property type="match status" value="1"/>
</dbReference>
<dbReference type="Pfam" id="PF02558">
    <property type="entry name" value="ApbA"/>
    <property type="match status" value="1"/>
</dbReference>
<dbReference type="PANTHER" id="PTHR21708:SF26">
    <property type="entry name" value="2-DEHYDROPANTOATE 2-REDUCTASE"/>
    <property type="match status" value="1"/>
</dbReference>
<keyword evidence="8" id="KW-1185">Reference proteome</keyword>
<evidence type="ECO:0000256" key="4">
    <source>
        <dbReference type="RuleBase" id="RU362068"/>
    </source>
</evidence>
<dbReference type="PANTHER" id="PTHR21708">
    <property type="entry name" value="PROBABLE 2-DEHYDROPANTOATE 2-REDUCTASE"/>
    <property type="match status" value="1"/>
</dbReference>
<dbReference type="GO" id="GO:0008677">
    <property type="term" value="F:2-dehydropantoate 2-reductase activity"/>
    <property type="evidence" value="ECO:0007669"/>
    <property type="project" value="UniProtKB-EC"/>
</dbReference>
<comment type="pathway">
    <text evidence="4">Cofactor biosynthesis; (R)-pantothenate biosynthesis; (R)-pantoate from 3-methyl-2-oxobutanoate: step 2/2.</text>
</comment>
<keyword evidence="2 4" id="KW-0521">NADP</keyword>
<dbReference type="InterPro" id="IPR051402">
    <property type="entry name" value="KPR-Related"/>
</dbReference>
<organism evidence="7 8">
    <name type="scientific">Agromyces archimandritae</name>
    <dbReference type="NCBI Taxonomy" id="2781962"/>
    <lineage>
        <taxon>Bacteria</taxon>
        <taxon>Bacillati</taxon>
        <taxon>Actinomycetota</taxon>
        <taxon>Actinomycetes</taxon>
        <taxon>Micrococcales</taxon>
        <taxon>Microbacteriaceae</taxon>
        <taxon>Agromyces</taxon>
    </lineage>
</organism>
<dbReference type="AlphaFoldDB" id="A0A975FJC3"/>
<feature type="domain" description="Ketopantoate reductase N-terminal" evidence="5">
    <location>
        <begin position="13"/>
        <end position="153"/>
    </location>
</feature>
<dbReference type="GO" id="GO:0005737">
    <property type="term" value="C:cytoplasm"/>
    <property type="evidence" value="ECO:0007669"/>
    <property type="project" value="TreeGrafter"/>
</dbReference>
<feature type="domain" description="Ketopantoate reductase C-terminal" evidence="6">
    <location>
        <begin position="181"/>
        <end position="293"/>
    </location>
</feature>
<evidence type="ECO:0000313" key="8">
    <source>
        <dbReference type="Proteomes" id="UP000671914"/>
    </source>
</evidence>
<dbReference type="SUPFAM" id="SSF48179">
    <property type="entry name" value="6-phosphogluconate dehydrogenase C-terminal domain-like"/>
    <property type="match status" value="1"/>
</dbReference>
<proteinExistence type="inferred from homology"/>
<dbReference type="Gene3D" id="1.10.1040.10">
    <property type="entry name" value="N-(1-d-carboxylethyl)-l-norvaline Dehydrogenase, domain 2"/>
    <property type="match status" value="1"/>
</dbReference>
<evidence type="ECO:0000259" key="5">
    <source>
        <dbReference type="Pfam" id="PF02558"/>
    </source>
</evidence>
<evidence type="ECO:0000313" key="7">
    <source>
        <dbReference type="EMBL" id="QTX03570.1"/>
    </source>
</evidence>
<dbReference type="InterPro" id="IPR013328">
    <property type="entry name" value="6PGD_dom2"/>
</dbReference>
<accession>A0A975FJC3</accession>
<dbReference type="Proteomes" id="UP000671914">
    <property type="component" value="Chromosome"/>
</dbReference>
<dbReference type="GO" id="GO:0015940">
    <property type="term" value="P:pantothenate biosynthetic process"/>
    <property type="evidence" value="ECO:0007669"/>
    <property type="project" value="UniProtKB-KW"/>
</dbReference>
<dbReference type="RefSeq" id="WP_210896297.1">
    <property type="nucleotide sequence ID" value="NZ_CP071696.1"/>
</dbReference>
<dbReference type="Pfam" id="PF08546">
    <property type="entry name" value="ApbA_C"/>
    <property type="match status" value="1"/>
</dbReference>
<reference evidence="7" key="1">
    <citation type="submission" date="2021-03" db="EMBL/GenBank/DDBJ databases">
        <title>Agromyces archimandritus sp. nov., isolated from the cockroach Archimandrita tessellata.</title>
        <authorList>
            <person name="Guzman J."/>
            <person name="Ortuzar M."/>
            <person name="Poehlein A."/>
            <person name="Daniel R."/>
            <person name="Trujillo M."/>
            <person name="Vilcinskas A."/>
        </authorList>
    </citation>
    <scope>NUCLEOTIDE SEQUENCE</scope>
    <source>
        <strain evidence="7">G127AT</strain>
    </source>
</reference>
<keyword evidence="3 4" id="KW-0560">Oxidoreductase</keyword>
<dbReference type="NCBIfam" id="TIGR00745">
    <property type="entry name" value="apbA_panE"/>
    <property type="match status" value="1"/>
</dbReference>
<evidence type="ECO:0000256" key="1">
    <source>
        <dbReference type="ARBA" id="ARBA00007870"/>
    </source>
</evidence>
<dbReference type="InterPro" id="IPR036291">
    <property type="entry name" value="NAD(P)-bd_dom_sf"/>
</dbReference>
<protein>
    <recommendedName>
        <fullName evidence="4">2-dehydropantoate 2-reductase</fullName>
        <ecNumber evidence="4">1.1.1.169</ecNumber>
    </recommendedName>
    <alternativeName>
        <fullName evidence="4">Ketopantoate reductase</fullName>
    </alternativeName>
</protein>
<dbReference type="InterPro" id="IPR003710">
    <property type="entry name" value="ApbA"/>
</dbReference>
<dbReference type="EMBL" id="CP071696">
    <property type="protein sequence ID" value="QTX03570.1"/>
    <property type="molecule type" value="Genomic_DNA"/>
</dbReference>
<gene>
    <name evidence="7" type="ORF">G127AT_09430</name>
</gene>
<name>A0A975FJC3_9MICO</name>
<sequence>MPAPESQPQPVFAVVGPGAVGGLLAALLRRAGADVVVVAREASARRIAERGLTITSGRYGEWISDVPAVTEVPAGAHVILAVKAYALGEVIPQLAAAHPAEVLTLLNGVDHLPALAGALPGTDVIGAAITIEAARTEPTVLEHRSSFARVTVPERAAGSPIATALADAGVAVTAAGTDAEVLWTKLRFLATFALLTSRTETGIGEALAADPGLADALIEEIAAVASAEGVPTDAGELRASVHGMPAGMRSSLQHDFAAGGPTELDAIGGAVARAARAHGIRTPALDATLAELAAR</sequence>
<evidence type="ECO:0000259" key="6">
    <source>
        <dbReference type="Pfam" id="PF08546"/>
    </source>
</evidence>
<evidence type="ECO:0000256" key="3">
    <source>
        <dbReference type="ARBA" id="ARBA00023002"/>
    </source>
</evidence>
<dbReference type="InterPro" id="IPR008927">
    <property type="entry name" value="6-PGluconate_DH-like_C_sf"/>
</dbReference>
<dbReference type="InterPro" id="IPR013752">
    <property type="entry name" value="KPA_reductase"/>
</dbReference>
<dbReference type="Gene3D" id="3.40.50.720">
    <property type="entry name" value="NAD(P)-binding Rossmann-like Domain"/>
    <property type="match status" value="1"/>
</dbReference>